<evidence type="ECO:0000256" key="4">
    <source>
        <dbReference type="ARBA" id="ARBA00023316"/>
    </source>
</evidence>
<keyword evidence="3" id="KW-0325">Glycoprotein</keyword>
<dbReference type="EMBL" id="JASNQZ010000003">
    <property type="protein sequence ID" value="KAL0958585.1"/>
    <property type="molecule type" value="Genomic_DNA"/>
</dbReference>
<proteinExistence type="predicted"/>
<reference evidence="8" key="1">
    <citation type="submission" date="2024-06" db="EMBL/GenBank/DDBJ databases">
        <title>Multi-omics analyses provide insights into the biosynthesis of the anticancer antibiotic pleurotin in Hohenbuehelia grisea.</title>
        <authorList>
            <person name="Weaver J.A."/>
            <person name="Alberti F."/>
        </authorList>
    </citation>
    <scope>NUCLEOTIDE SEQUENCE [LARGE SCALE GENOMIC DNA]</scope>
    <source>
        <strain evidence="8">T-177</strain>
    </source>
</reference>
<comment type="caution">
    <text evidence="7">The sequence shown here is derived from an EMBL/GenBank/DDBJ whole genome shotgun (WGS) entry which is preliminary data.</text>
</comment>
<comment type="subcellular location">
    <subcellularLocation>
        <location evidence="1">Membrane</location>
    </subcellularLocation>
</comment>
<keyword evidence="8" id="KW-1185">Reference proteome</keyword>
<accession>A0ABR3JTT0</accession>
<feature type="compositionally biased region" description="Low complexity" evidence="5">
    <location>
        <begin position="1"/>
        <end position="15"/>
    </location>
</feature>
<feature type="compositionally biased region" description="Low complexity" evidence="5">
    <location>
        <begin position="29"/>
        <end position="44"/>
    </location>
</feature>
<feature type="compositionally biased region" description="Polar residues" evidence="5">
    <location>
        <begin position="73"/>
        <end position="83"/>
    </location>
</feature>
<keyword evidence="2 6" id="KW-0472">Membrane</keyword>
<sequence length="406" mass="44487">MSTEPSSPWSPNSPSKLADETSQMLPTTRPVRSPTVASSSTSTTLNARSPLNPNAPSSTSGSFPIPRSRPASRGSTYLTSRFTTDQHRESSSFAGSDSPYPMLLPQASPFAPGARGSMVLYRLADEPAHSRESTAFSTLSAPLVPPPRLRDSVLSSSGDSLMSVSDRDSKYPADTVRGLVPYAYDPALDELEPIDDEDMLHDPDNRAWSKQNLKKAFPWRGVLNVTVLIGLVAALLCLFIFYPVLTFFRNETRNLAIDGNIRINATGQAPVLFGMPDLIDKDTPENAKTRTGYDGLEYELVFSDEFNVDGRTFYPGEDPFWEGVDLWYGATNDQEWYDPSQLVTRDGALVITMDSVTTGQGMQTPGRSFALPSPRVVQRGGSRAASAWARLRLWPCLGVDVVRLCF</sequence>
<dbReference type="Pfam" id="PF03935">
    <property type="entry name" value="SKN1_KRE6_Sbg1"/>
    <property type="match status" value="1"/>
</dbReference>
<dbReference type="Gene3D" id="2.60.120.200">
    <property type="match status" value="1"/>
</dbReference>
<dbReference type="PANTHER" id="PTHR31361">
    <property type="entry name" value="BETA-GLUCAN SYNTHESIS-ASSOCIATED PROTEIN KRE6-RELATED"/>
    <property type="match status" value="1"/>
</dbReference>
<keyword evidence="4" id="KW-0961">Cell wall biogenesis/degradation</keyword>
<dbReference type="Proteomes" id="UP001556367">
    <property type="component" value="Unassembled WGS sequence"/>
</dbReference>
<protein>
    <submittedName>
        <fullName evidence="7">Uncharacterized protein</fullName>
    </submittedName>
</protein>
<feature type="compositionally biased region" description="Polar residues" evidence="5">
    <location>
        <begin position="45"/>
        <end position="62"/>
    </location>
</feature>
<evidence type="ECO:0000256" key="5">
    <source>
        <dbReference type="SAM" id="MobiDB-lite"/>
    </source>
</evidence>
<feature type="region of interest" description="Disordered" evidence="5">
    <location>
        <begin position="1"/>
        <end position="100"/>
    </location>
</feature>
<organism evidence="7 8">
    <name type="scientific">Hohenbuehelia grisea</name>
    <dbReference type="NCBI Taxonomy" id="104357"/>
    <lineage>
        <taxon>Eukaryota</taxon>
        <taxon>Fungi</taxon>
        <taxon>Dikarya</taxon>
        <taxon>Basidiomycota</taxon>
        <taxon>Agaricomycotina</taxon>
        <taxon>Agaricomycetes</taxon>
        <taxon>Agaricomycetidae</taxon>
        <taxon>Agaricales</taxon>
        <taxon>Pleurotineae</taxon>
        <taxon>Pleurotaceae</taxon>
        <taxon>Hohenbuehelia</taxon>
    </lineage>
</organism>
<evidence type="ECO:0000256" key="1">
    <source>
        <dbReference type="ARBA" id="ARBA00004370"/>
    </source>
</evidence>
<keyword evidence="6" id="KW-1133">Transmembrane helix</keyword>
<evidence type="ECO:0000256" key="2">
    <source>
        <dbReference type="ARBA" id="ARBA00023136"/>
    </source>
</evidence>
<dbReference type="InterPro" id="IPR005629">
    <property type="entry name" value="Skn1/Kre6/Sbg1"/>
</dbReference>
<evidence type="ECO:0000313" key="8">
    <source>
        <dbReference type="Proteomes" id="UP001556367"/>
    </source>
</evidence>
<name>A0ABR3JTT0_9AGAR</name>
<evidence type="ECO:0000313" key="7">
    <source>
        <dbReference type="EMBL" id="KAL0958585.1"/>
    </source>
</evidence>
<gene>
    <name evidence="7" type="ORF">HGRIS_013926</name>
</gene>
<evidence type="ECO:0000256" key="6">
    <source>
        <dbReference type="SAM" id="Phobius"/>
    </source>
</evidence>
<evidence type="ECO:0000256" key="3">
    <source>
        <dbReference type="ARBA" id="ARBA00023180"/>
    </source>
</evidence>
<feature type="transmembrane region" description="Helical" evidence="6">
    <location>
        <begin position="222"/>
        <end position="245"/>
    </location>
</feature>
<dbReference type="InterPro" id="IPR013320">
    <property type="entry name" value="ConA-like_dom_sf"/>
</dbReference>
<dbReference type="SUPFAM" id="SSF49899">
    <property type="entry name" value="Concanavalin A-like lectins/glucanases"/>
    <property type="match status" value="1"/>
</dbReference>
<keyword evidence="6" id="KW-0812">Transmembrane</keyword>
<dbReference type="PANTHER" id="PTHR31361:SF1">
    <property type="entry name" value="BETA-GLUCAN SYNTHESIS-ASSOCIATED PROTEIN KRE6-RELATED"/>
    <property type="match status" value="1"/>
</dbReference>